<evidence type="ECO:0000313" key="4">
    <source>
        <dbReference type="Proteomes" id="UP000717585"/>
    </source>
</evidence>
<evidence type="ECO:0000256" key="2">
    <source>
        <dbReference type="SAM" id="SignalP"/>
    </source>
</evidence>
<protein>
    <submittedName>
        <fullName evidence="3">Uncharacterized protein</fullName>
    </submittedName>
</protein>
<feature type="chain" id="PRO_5035235353" evidence="2">
    <location>
        <begin position="20"/>
        <end position="386"/>
    </location>
</feature>
<name>A0A8J6E120_9EUKA</name>
<dbReference type="Proteomes" id="UP000717585">
    <property type="component" value="Unassembled WGS sequence"/>
</dbReference>
<keyword evidence="1" id="KW-1133">Transmembrane helix</keyword>
<reference evidence="3" key="1">
    <citation type="submission" date="2021-05" db="EMBL/GenBank/DDBJ databases">
        <title>A free-living protist that lacks canonical eukaryotic 1 DNA replication and segregation systems.</title>
        <authorList>
            <person name="Salas-Leiva D.E."/>
            <person name="Tromer E.C."/>
            <person name="Curtis B.A."/>
            <person name="Jerlstrom-Hultqvist J."/>
            <person name="Kolisko M."/>
            <person name="Yi Z."/>
            <person name="Salas-Leiva J.S."/>
            <person name="Gallot-Lavallee L."/>
            <person name="Kops G.J.P.L."/>
            <person name="Archibald J.M."/>
            <person name="Simpson A.G.B."/>
            <person name="Roger A.J."/>
        </authorList>
    </citation>
    <scope>NUCLEOTIDE SEQUENCE</scope>
    <source>
        <strain evidence="3">BICM</strain>
    </source>
</reference>
<proteinExistence type="predicted"/>
<keyword evidence="4" id="KW-1185">Reference proteome</keyword>
<comment type="caution">
    <text evidence="3">The sequence shown here is derived from an EMBL/GenBank/DDBJ whole genome shotgun (WGS) entry which is preliminary data.</text>
</comment>
<keyword evidence="2" id="KW-0732">Signal</keyword>
<dbReference type="EMBL" id="JAHDYR010000066">
    <property type="protein sequence ID" value="KAG9390067.1"/>
    <property type="molecule type" value="Genomic_DNA"/>
</dbReference>
<evidence type="ECO:0000256" key="1">
    <source>
        <dbReference type="SAM" id="Phobius"/>
    </source>
</evidence>
<feature type="transmembrane region" description="Helical" evidence="1">
    <location>
        <begin position="330"/>
        <end position="354"/>
    </location>
</feature>
<sequence>MHKLVVSILLLYIVNFSSAMASGMIPFDLGSPINRTLPLTDELPLDTLKSIETPDIASTAVVNVKEFTCRPRGAARTDDRRYEALAPSKLDCFARFCDNTGVTVGDTLPTAFVFFLRHYDRTHTAAHLTPPLTGPWSYIGHDDTVWSYDETGDVWTATYDIGCTTTVDYFLMDQWKSGSQEIYFLTIPGNTTIVPHPADPRIALYQAGDDGVLSPMTYMNNRYTVQPHKMFHVCISSTSKQLIDNDAVLISVRDQCRTEQRYYYPTSICVAGETVQLPCANITLGQAGQFYAQASLNTDVNVPVIKIYAEDPAAPDETFRTVMLTLGATAVAVIFGISCMVVGGFCTIMAVVAVGRMKKWSSMNALQKELGKDIIIDPDNISALLN</sequence>
<dbReference type="AlphaFoldDB" id="A0A8J6E120"/>
<accession>A0A8J6E120</accession>
<feature type="signal peptide" evidence="2">
    <location>
        <begin position="1"/>
        <end position="19"/>
    </location>
</feature>
<organism evidence="3 4">
    <name type="scientific">Carpediemonas membranifera</name>
    <dbReference type="NCBI Taxonomy" id="201153"/>
    <lineage>
        <taxon>Eukaryota</taxon>
        <taxon>Metamonada</taxon>
        <taxon>Carpediemonas-like organisms</taxon>
        <taxon>Carpediemonas</taxon>
    </lineage>
</organism>
<keyword evidence="1" id="KW-0472">Membrane</keyword>
<keyword evidence="1" id="KW-0812">Transmembrane</keyword>
<gene>
    <name evidence="3" type="ORF">J8273_8104</name>
</gene>
<evidence type="ECO:0000313" key="3">
    <source>
        <dbReference type="EMBL" id="KAG9390067.1"/>
    </source>
</evidence>